<dbReference type="RefSeq" id="WP_254007211.1">
    <property type="nucleotide sequence ID" value="NZ_OW659477.1"/>
</dbReference>
<name>A0AAU9VIL5_9FIRM</name>
<dbReference type="EMBL" id="OW659496">
    <property type="protein sequence ID" value="CAH2761150.1"/>
    <property type="molecule type" value="Genomic_DNA"/>
</dbReference>
<keyword evidence="1" id="KW-1133">Transmembrane helix</keyword>
<proteinExistence type="predicted"/>
<accession>A0AAU9VIL5</accession>
<keyword evidence="4" id="KW-1185">Reference proteome</keyword>
<protein>
    <submittedName>
        <fullName evidence="2">DUF624 domain-containing protein</fullName>
    </submittedName>
</protein>
<sequence length="203" mass="23639">MVATTITNVFERVYTVMKMSLMFWVLTLMGGVVLGVGPAFLVLMDLYHEHGWEYRGYAWRNLVSLFKTHFKRGNALLYTVLVPQILIGYNVYLATQVKHPLFFVLDFVLIAMFIFLSIAYIYALVLNAAFEIEFYNLIKLSVISVFVNFFKIFRILMLMMCVLALTYRYKGLILFGSIGIYIALMHWSLNGWIHEVDEKIEIL</sequence>
<evidence type="ECO:0000313" key="5">
    <source>
        <dbReference type="Proteomes" id="UP001154111"/>
    </source>
</evidence>
<reference evidence="2" key="1">
    <citation type="submission" date="2022-04" db="EMBL/GenBank/DDBJ databases">
        <authorList>
            <person name="Forde T."/>
        </authorList>
    </citation>
    <scope>NUCLEOTIDE SEQUENCE</scope>
    <source>
        <strain evidence="2">A18Y016a</strain>
        <strain evidence="3">A18Y020d</strain>
    </source>
</reference>
<feature type="transmembrane region" description="Helical" evidence="1">
    <location>
        <begin position="101"/>
        <end position="123"/>
    </location>
</feature>
<feature type="transmembrane region" description="Helical" evidence="1">
    <location>
        <begin position="143"/>
        <end position="165"/>
    </location>
</feature>
<dbReference type="Proteomes" id="UP001154111">
    <property type="component" value="Chromosome"/>
</dbReference>
<dbReference type="InterPro" id="IPR006938">
    <property type="entry name" value="DUF624"/>
</dbReference>
<evidence type="ECO:0000256" key="1">
    <source>
        <dbReference type="SAM" id="Phobius"/>
    </source>
</evidence>
<dbReference type="Pfam" id="PF04854">
    <property type="entry name" value="DUF624"/>
    <property type="match status" value="1"/>
</dbReference>
<evidence type="ECO:0000313" key="2">
    <source>
        <dbReference type="EMBL" id="CAH2761141.1"/>
    </source>
</evidence>
<feature type="transmembrane region" description="Helical" evidence="1">
    <location>
        <begin position="75"/>
        <end position="94"/>
    </location>
</feature>
<organism evidence="2 5">
    <name type="scientific">Erysipelothrix amsterdamensis</name>
    <dbReference type="NCBI Taxonomy" id="2929157"/>
    <lineage>
        <taxon>Bacteria</taxon>
        <taxon>Bacillati</taxon>
        <taxon>Bacillota</taxon>
        <taxon>Erysipelotrichia</taxon>
        <taxon>Erysipelotrichales</taxon>
        <taxon>Erysipelotrichaceae</taxon>
        <taxon>Erysipelothrix</taxon>
    </lineage>
</organism>
<dbReference type="EMBL" id="OW659477">
    <property type="protein sequence ID" value="CAH2761141.1"/>
    <property type="molecule type" value="Genomic_DNA"/>
</dbReference>
<evidence type="ECO:0000313" key="4">
    <source>
        <dbReference type="Proteomes" id="UP001154095"/>
    </source>
</evidence>
<feature type="transmembrane region" description="Helical" evidence="1">
    <location>
        <begin position="172"/>
        <end position="189"/>
    </location>
</feature>
<dbReference type="Proteomes" id="UP001154095">
    <property type="component" value="Chromosome"/>
</dbReference>
<evidence type="ECO:0000313" key="3">
    <source>
        <dbReference type="EMBL" id="CAH2761150.1"/>
    </source>
</evidence>
<keyword evidence="1" id="KW-0812">Transmembrane</keyword>
<gene>
    <name evidence="2" type="ORF">ERYAMS2_00556</name>
    <name evidence="3" type="ORF">ERYAMS_00266</name>
</gene>
<dbReference type="AlphaFoldDB" id="A0AAU9VIL5"/>
<keyword evidence="1" id="KW-0472">Membrane</keyword>
<feature type="transmembrane region" description="Helical" evidence="1">
    <location>
        <begin position="21"/>
        <end position="44"/>
    </location>
</feature>